<sequence length="194" mass="21090">MQPPAHCDPEGSTPPCYPPRARKQADRHRHATTPNSDTCALQQLPARLPETGGRCRTTTRASFFSPLPNDQSSCRSEDDIRACPERGMEGETKERFLLFRRNHSAFPKPITIPVSPRQVTGRLLITPPEDYRPSASFRSQEPALERRGAARSIQGAALSDLAVARSRRLAPSSTRPGLRTPADPTAAAAAGEGA</sequence>
<organism evidence="2">
    <name type="scientific">Arundo donax</name>
    <name type="common">Giant reed</name>
    <name type="synonym">Donax arundinaceus</name>
    <dbReference type="NCBI Taxonomy" id="35708"/>
    <lineage>
        <taxon>Eukaryota</taxon>
        <taxon>Viridiplantae</taxon>
        <taxon>Streptophyta</taxon>
        <taxon>Embryophyta</taxon>
        <taxon>Tracheophyta</taxon>
        <taxon>Spermatophyta</taxon>
        <taxon>Magnoliopsida</taxon>
        <taxon>Liliopsida</taxon>
        <taxon>Poales</taxon>
        <taxon>Poaceae</taxon>
        <taxon>PACMAD clade</taxon>
        <taxon>Arundinoideae</taxon>
        <taxon>Arundineae</taxon>
        <taxon>Arundo</taxon>
    </lineage>
</organism>
<reference evidence="2" key="1">
    <citation type="submission" date="2014-09" db="EMBL/GenBank/DDBJ databases">
        <authorList>
            <person name="Magalhaes I.L.F."/>
            <person name="Oliveira U."/>
            <person name="Santos F.R."/>
            <person name="Vidigal T.H.D.A."/>
            <person name="Brescovit A.D."/>
            <person name="Santos A.J."/>
        </authorList>
    </citation>
    <scope>NUCLEOTIDE SEQUENCE</scope>
    <source>
        <tissue evidence="2">Shoot tissue taken approximately 20 cm above the soil surface</tissue>
    </source>
</reference>
<feature type="region of interest" description="Disordered" evidence="1">
    <location>
        <begin position="1"/>
        <end position="39"/>
    </location>
</feature>
<accession>A0A0A9ATC1</accession>
<feature type="region of interest" description="Disordered" evidence="1">
    <location>
        <begin position="165"/>
        <end position="194"/>
    </location>
</feature>
<evidence type="ECO:0000256" key="1">
    <source>
        <dbReference type="SAM" id="MobiDB-lite"/>
    </source>
</evidence>
<dbReference type="EMBL" id="GBRH01247538">
    <property type="protein sequence ID" value="JAD50357.1"/>
    <property type="molecule type" value="Transcribed_RNA"/>
</dbReference>
<feature type="region of interest" description="Disordered" evidence="1">
    <location>
        <begin position="126"/>
        <end position="151"/>
    </location>
</feature>
<protein>
    <submittedName>
        <fullName evidence="2">Uncharacterized protein</fullName>
    </submittedName>
</protein>
<name>A0A0A9ATC1_ARUDO</name>
<feature type="region of interest" description="Disordered" evidence="1">
    <location>
        <begin position="59"/>
        <end position="78"/>
    </location>
</feature>
<reference evidence="2" key="2">
    <citation type="journal article" date="2015" name="Data Brief">
        <title>Shoot transcriptome of the giant reed, Arundo donax.</title>
        <authorList>
            <person name="Barrero R.A."/>
            <person name="Guerrero F.D."/>
            <person name="Moolhuijzen P."/>
            <person name="Goolsby J.A."/>
            <person name="Tidwell J."/>
            <person name="Bellgard S.E."/>
            <person name="Bellgard M.I."/>
        </authorList>
    </citation>
    <scope>NUCLEOTIDE SEQUENCE</scope>
    <source>
        <tissue evidence="2">Shoot tissue taken approximately 20 cm above the soil surface</tissue>
    </source>
</reference>
<feature type="compositionally biased region" description="Low complexity" evidence="1">
    <location>
        <begin position="180"/>
        <end position="194"/>
    </location>
</feature>
<feature type="compositionally biased region" description="Basic residues" evidence="1">
    <location>
        <begin position="20"/>
        <end position="31"/>
    </location>
</feature>
<proteinExistence type="predicted"/>
<evidence type="ECO:0000313" key="2">
    <source>
        <dbReference type="EMBL" id="JAD50357.1"/>
    </source>
</evidence>
<dbReference type="AlphaFoldDB" id="A0A0A9ATC1"/>
<feature type="compositionally biased region" description="Polar residues" evidence="1">
    <location>
        <begin position="59"/>
        <end position="74"/>
    </location>
</feature>